<dbReference type="PRINTS" id="PR01415">
    <property type="entry name" value="ANKYRIN"/>
</dbReference>
<dbReference type="AlphaFoldDB" id="A0A7M5VFM4"/>
<keyword evidence="8" id="KW-0106">Calcium</keyword>
<keyword evidence="12" id="KW-0407">Ion channel</keyword>
<sequence length="889" mass="103348">MFLKLESARKNERDEENIPLTSNRSTIHSGREQFPPPAGRNLYTPPLIVKTPDEDYRKQFNSTSAKDGTDIGYLMRSPKRQNGGPSNRNHRTRDHVDAVNFRRRNKQNQRSVQNKRSVIEEPFRRHNYKSPAPLDEARISVKQRTLEERGEIEGHDLLTGNRGASMGMLDSDGNSSDNGETTLRKKKNTYIKSKELITYFAQLARSKNPTDAIDLKMVDRLIRNGANLNVTDKYGQTVMHEVAKNWHTDVAKYLIKRGAIYDAKDRYGRTPLHLASAVGHVEMIDFLVGQDHEKLKDVTKDERQTALHYAAKNNSVGALKVLLKLGASMNDRDYRLRTALHLAAENGRIEAARYLLSKNAPCAVYDDQGVSCLSIMVQKMPGVAFLALQQFYAEDPANRKLYCYLNYLEKKLLADEELQISWKYLTKMERERQKRELSLNEMVTKKQIKKGELAKSVLEKVVEHWEVSLVVHPAIQLLIKKKWMLIGRKASIFSLVLNVIYALLWSAVGVATPVMGPTIYRPFSLWWHITVLEVIGVGLTIYFMATHIVEIQIDKRRDNAYGKWVIAQAERDLKYCHPRWPEERRHIDDTIEAIGNRKRKRYFSDGWNCFDWFVYLLVWVVMATRLLNLLLEDDKLKYYHMRIFSLTLIFIWLRLLRRLKPFPYFGPFIIMLGYVVIDTMKFLVLFLLIYIPYCCAFWMIFGGPQLRHSKSFLHEINDMVYDIFQMSLVGEFKWKEFVEIDETFAQLLTGSYMGLTSVVAISLYIALLATTFSRKYPQSVAMALIMQAERCVQVERMIPKKTHLNMKAFFHEDCAPLVEEMKGESISIATNNATLSKLDFSRWRGRHENEIDEVRYSMRELNKKQDRLVHQFRFILDNLDDDDDMVSEI</sequence>
<evidence type="ECO:0000256" key="12">
    <source>
        <dbReference type="ARBA" id="ARBA00023303"/>
    </source>
</evidence>
<dbReference type="InterPro" id="IPR024862">
    <property type="entry name" value="TRPV"/>
</dbReference>
<dbReference type="InterPro" id="IPR005821">
    <property type="entry name" value="Ion_trans_dom"/>
</dbReference>
<proteinExistence type="predicted"/>
<dbReference type="EnsemblMetazoa" id="CLYHEMT012674.1">
    <property type="protein sequence ID" value="CLYHEMP012674.1"/>
    <property type="gene ID" value="CLYHEMG012674"/>
</dbReference>
<dbReference type="InterPro" id="IPR027359">
    <property type="entry name" value="Volt_channel_dom_sf"/>
</dbReference>
<dbReference type="Pfam" id="PF12796">
    <property type="entry name" value="Ank_2"/>
    <property type="match status" value="2"/>
</dbReference>
<dbReference type="SMART" id="SM00248">
    <property type="entry name" value="ANK"/>
    <property type="match status" value="5"/>
</dbReference>
<evidence type="ECO:0000256" key="10">
    <source>
        <dbReference type="ARBA" id="ARBA00023065"/>
    </source>
</evidence>
<dbReference type="Gene3D" id="1.20.120.350">
    <property type="entry name" value="Voltage-gated potassium channels. Chain C"/>
    <property type="match status" value="1"/>
</dbReference>
<evidence type="ECO:0000256" key="7">
    <source>
        <dbReference type="ARBA" id="ARBA00022737"/>
    </source>
</evidence>
<feature type="domain" description="Ion transport" evidence="16">
    <location>
        <begin position="596"/>
        <end position="776"/>
    </location>
</feature>
<dbReference type="PROSITE" id="PS50088">
    <property type="entry name" value="ANK_REPEAT"/>
    <property type="match status" value="4"/>
</dbReference>
<feature type="transmembrane region" description="Helical" evidence="15">
    <location>
        <begin position="752"/>
        <end position="772"/>
    </location>
</feature>
<feature type="compositionally biased region" description="Basic and acidic residues" evidence="14">
    <location>
        <begin position="1"/>
        <end position="13"/>
    </location>
</feature>
<keyword evidence="2" id="KW-0813">Transport</keyword>
<feature type="repeat" description="ANK" evidence="13">
    <location>
        <begin position="302"/>
        <end position="334"/>
    </location>
</feature>
<dbReference type="EnsemblMetazoa" id="CLYHEMT000812.1">
    <property type="protein sequence ID" value="CLYHEMP000812.1"/>
    <property type="gene ID" value="CLYHEMG000812"/>
</dbReference>
<keyword evidence="3" id="KW-1003">Cell membrane</keyword>
<evidence type="ECO:0000256" key="5">
    <source>
        <dbReference type="ARBA" id="ARBA00022673"/>
    </source>
</evidence>
<reference evidence="17" key="1">
    <citation type="submission" date="2021-01" db="UniProtKB">
        <authorList>
            <consortium name="EnsemblMetazoa"/>
        </authorList>
    </citation>
    <scope>IDENTIFICATION</scope>
</reference>
<dbReference type="RefSeq" id="XP_066927775.1">
    <property type="nucleotide sequence ID" value="XM_067071674.1"/>
</dbReference>
<evidence type="ECO:0000259" key="16">
    <source>
        <dbReference type="Pfam" id="PF00520"/>
    </source>
</evidence>
<dbReference type="PANTHER" id="PTHR10582:SF33">
    <property type="entry name" value="TRANSIENT RECEPTOR POTENTIAL CHANNEL PYREXIA"/>
    <property type="match status" value="1"/>
</dbReference>
<evidence type="ECO:0000256" key="3">
    <source>
        <dbReference type="ARBA" id="ARBA00022475"/>
    </source>
</evidence>
<dbReference type="GeneID" id="136809354"/>
<dbReference type="InterPro" id="IPR002110">
    <property type="entry name" value="Ankyrin_rpt"/>
</dbReference>
<keyword evidence="5" id="KW-0107">Calcium channel</keyword>
<evidence type="ECO:0000256" key="15">
    <source>
        <dbReference type="SAM" id="Phobius"/>
    </source>
</evidence>
<feature type="transmembrane region" description="Helical" evidence="15">
    <location>
        <begin position="525"/>
        <end position="549"/>
    </location>
</feature>
<protein>
    <recommendedName>
        <fullName evidence="16">Ion transport domain-containing protein</fullName>
    </recommendedName>
</protein>
<evidence type="ECO:0000256" key="8">
    <source>
        <dbReference type="ARBA" id="ARBA00022837"/>
    </source>
</evidence>
<comment type="subcellular location">
    <subcellularLocation>
        <location evidence="1">Cell membrane</location>
        <topology evidence="1">Multi-pass membrane protein</topology>
    </subcellularLocation>
</comment>
<keyword evidence="9 15" id="KW-1133">Transmembrane helix</keyword>
<feature type="region of interest" description="Disordered" evidence="14">
    <location>
        <begin position="1"/>
        <end position="97"/>
    </location>
</feature>
<keyword evidence="7" id="KW-0677">Repeat</keyword>
<dbReference type="GO" id="GO:0098703">
    <property type="term" value="P:calcium ion import across plasma membrane"/>
    <property type="evidence" value="ECO:0007669"/>
    <property type="project" value="TreeGrafter"/>
</dbReference>
<feature type="transmembrane region" description="Helical" evidence="15">
    <location>
        <begin position="607"/>
        <end position="627"/>
    </location>
</feature>
<evidence type="ECO:0000256" key="1">
    <source>
        <dbReference type="ARBA" id="ARBA00004651"/>
    </source>
</evidence>
<feature type="transmembrane region" description="Helical" evidence="15">
    <location>
        <begin position="490"/>
        <end position="513"/>
    </location>
</feature>
<evidence type="ECO:0000313" key="18">
    <source>
        <dbReference type="Proteomes" id="UP000594262"/>
    </source>
</evidence>
<dbReference type="GO" id="GO:0005262">
    <property type="term" value="F:calcium channel activity"/>
    <property type="evidence" value="ECO:0007669"/>
    <property type="project" value="UniProtKB-KW"/>
</dbReference>
<keyword evidence="13" id="KW-0040">ANK repeat</keyword>
<dbReference type="Proteomes" id="UP000594262">
    <property type="component" value="Unplaced"/>
</dbReference>
<dbReference type="Pfam" id="PF00520">
    <property type="entry name" value="Ion_trans"/>
    <property type="match status" value="1"/>
</dbReference>
<dbReference type="GO" id="GO:0005886">
    <property type="term" value="C:plasma membrane"/>
    <property type="evidence" value="ECO:0007669"/>
    <property type="project" value="UniProtKB-SubCell"/>
</dbReference>
<feature type="transmembrane region" description="Helical" evidence="15">
    <location>
        <begin position="639"/>
        <end position="656"/>
    </location>
</feature>
<dbReference type="InterPro" id="IPR036770">
    <property type="entry name" value="Ankyrin_rpt-contain_sf"/>
</dbReference>
<dbReference type="PROSITE" id="PS50297">
    <property type="entry name" value="ANK_REP_REGION"/>
    <property type="match status" value="4"/>
</dbReference>
<dbReference type="GeneID" id="136815230"/>
<accession>A0A7M5VFM4</accession>
<evidence type="ECO:0000313" key="17">
    <source>
        <dbReference type="EnsemblMetazoa" id="CLYHEMP012674.1"/>
    </source>
</evidence>
<evidence type="ECO:0000256" key="11">
    <source>
        <dbReference type="ARBA" id="ARBA00023136"/>
    </source>
</evidence>
<evidence type="ECO:0000256" key="4">
    <source>
        <dbReference type="ARBA" id="ARBA00022568"/>
    </source>
</evidence>
<keyword evidence="18" id="KW-1185">Reference proteome</keyword>
<keyword evidence="6 15" id="KW-0812">Transmembrane</keyword>
<feature type="compositionally biased region" description="Polar residues" evidence="14">
    <location>
        <begin position="19"/>
        <end position="28"/>
    </location>
</feature>
<evidence type="ECO:0000256" key="14">
    <source>
        <dbReference type="SAM" id="MobiDB-lite"/>
    </source>
</evidence>
<evidence type="ECO:0000256" key="13">
    <source>
        <dbReference type="PROSITE-ProRule" id="PRU00023"/>
    </source>
</evidence>
<dbReference type="OrthoDB" id="20727at2759"/>
<dbReference type="PANTHER" id="PTHR10582">
    <property type="entry name" value="TRANSIENT RECEPTOR POTENTIAL ION CHANNEL PROTEIN"/>
    <property type="match status" value="1"/>
</dbReference>
<feature type="repeat" description="ANK" evidence="13">
    <location>
        <begin position="234"/>
        <end position="266"/>
    </location>
</feature>
<evidence type="ECO:0000256" key="9">
    <source>
        <dbReference type="ARBA" id="ARBA00022989"/>
    </source>
</evidence>
<feature type="repeat" description="ANK" evidence="13">
    <location>
        <begin position="335"/>
        <end position="367"/>
    </location>
</feature>
<name>A0A7M5VFM4_9CNID</name>
<evidence type="ECO:0000256" key="6">
    <source>
        <dbReference type="ARBA" id="ARBA00022692"/>
    </source>
</evidence>
<dbReference type="Gene3D" id="1.25.40.20">
    <property type="entry name" value="Ankyrin repeat-containing domain"/>
    <property type="match status" value="2"/>
</dbReference>
<organism evidence="17 18">
    <name type="scientific">Clytia hemisphaerica</name>
    <dbReference type="NCBI Taxonomy" id="252671"/>
    <lineage>
        <taxon>Eukaryota</taxon>
        <taxon>Metazoa</taxon>
        <taxon>Cnidaria</taxon>
        <taxon>Hydrozoa</taxon>
        <taxon>Hydroidolina</taxon>
        <taxon>Leptothecata</taxon>
        <taxon>Obeliida</taxon>
        <taxon>Clytiidae</taxon>
        <taxon>Clytia</taxon>
    </lineage>
</organism>
<feature type="repeat" description="ANK" evidence="13">
    <location>
        <begin position="267"/>
        <end position="288"/>
    </location>
</feature>
<keyword evidence="10" id="KW-0406">Ion transport</keyword>
<dbReference type="SUPFAM" id="SSF48403">
    <property type="entry name" value="Ankyrin repeat"/>
    <property type="match status" value="1"/>
</dbReference>
<dbReference type="RefSeq" id="XP_066921974.1">
    <property type="nucleotide sequence ID" value="XM_067065873.1"/>
</dbReference>
<evidence type="ECO:0000256" key="2">
    <source>
        <dbReference type="ARBA" id="ARBA00022448"/>
    </source>
</evidence>
<feature type="transmembrane region" description="Helical" evidence="15">
    <location>
        <begin position="668"/>
        <end position="701"/>
    </location>
</feature>
<keyword evidence="11 15" id="KW-0472">Membrane</keyword>
<keyword evidence="4" id="KW-0109">Calcium transport</keyword>